<dbReference type="EMBL" id="JACVVK020000024">
    <property type="protein sequence ID" value="KAK7502829.1"/>
    <property type="molecule type" value="Genomic_DNA"/>
</dbReference>
<evidence type="ECO:0000313" key="2">
    <source>
        <dbReference type="EMBL" id="KAK7502829.1"/>
    </source>
</evidence>
<feature type="compositionally biased region" description="Basic and acidic residues" evidence="1">
    <location>
        <begin position="16"/>
        <end position="31"/>
    </location>
</feature>
<sequence>MIRSFTTEWMPRLELSDRQRERKREETETAHTAKSWLPGIPRDNSRRKSIGVLIGPRNCLTPRNQICRHGNPFCRWRENQRPETASCGTFLAMEGHGMVFPSNGILIRLEELRNYRCFGGVIETQGSFTPSALGCHSEMVRIELCKPCGDYNSIVVEKRDLLLSGKLLVRQRTARRGCGILSQ</sequence>
<proteinExistence type="predicted"/>
<name>A0ABD0LTD4_9CAEN</name>
<reference evidence="2 3" key="1">
    <citation type="journal article" date="2023" name="Sci. Data">
        <title>Genome assembly of the Korean intertidal mud-creeper Batillaria attramentaria.</title>
        <authorList>
            <person name="Patra A.K."/>
            <person name="Ho P.T."/>
            <person name="Jun S."/>
            <person name="Lee S.J."/>
            <person name="Kim Y."/>
            <person name="Won Y.J."/>
        </authorList>
    </citation>
    <scope>NUCLEOTIDE SEQUENCE [LARGE SCALE GENOMIC DNA]</scope>
    <source>
        <strain evidence="2">Wonlab-2016</strain>
    </source>
</reference>
<evidence type="ECO:0000313" key="3">
    <source>
        <dbReference type="Proteomes" id="UP001519460"/>
    </source>
</evidence>
<accession>A0ABD0LTD4</accession>
<comment type="caution">
    <text evidence="2">The sequence shown here is derived from an EMBL/GenBank/DDBJ whole genome shotgun (WGS) entry which is preliminary data.</text>
</comment>
<feature type="region of interest" description="Disordered" evidence="1">
    <location>
        <begin position="16"/>
        <end position="41"/>
    </location>
</feature>
<evidence type="ECO:0000256" key="1">
    <source>
        <dbReference type="SAM" id="MobiDB-lite"/>
    </source>
</evidence>
<dbReference type="AlphaFoldDB" id="A0ABD0LTD4"/>
<keyword evidence="3" id="KW-1185">Reference proteome</keyword>
<gene>
    <name evidence="2" type="ORF">BaRGS_00006079</name>
</gene>
<protein>
    <submittedName>
        <fullName evidence="2">Uncharacterized protein</fullName>
    </submittedName>
</protein>
<dbReference type="Proteomes" id="UP001519460">
    <property type="component" value="Unassembled WGS sequence"/>
</dbReference>
<organism evidence="2 3">
    <name type="scientific">Batillaria attramentaria</name>
    <dbReference type="NCBI Taxonomy" id="370345"/>
    <lineage>
        <taxon>Eukaryota</taxon>
        <taxon>Metazoa</taxon>
        <taxon>Spiralia</taxon>
        <taxon>Lophotrochozoa</taxon>
        <taxon>Mollusca</taxon>
        <taxon>Gastropoda</taxon>
        <taxon>Caenogastropoda</taxon>
        <taxon>Sorbeoconcha</taxon>
        <taxon>Cerithioidea</taxon>
        <taxon>Batillariidae</taxon>
        <taxon>Batillaria</taxon>
    </lineage>
</organism>